<feature type="compositionally biased region" description="Polar residues" evidence="1">
    <location>
        <begin position="274"/>
        <end position="305"/>
    </location>
</feature>
<feature type="compositionally biased region" description="Polar residues" evidence="1">
    <location>
        <begin position="105"/>
        <end position="127"/>
    </location>
</feature>
<keyword evidence="2" id="KW-0472">Membrane</keyword>
<dbReference type="Proteomes" id="UP000326759">
    <property type="component" value="Unassembled WGS sequence"/>
</dbReference>
<feature type="compositionally biased region" description="Basic and acidic residues" evidence="1">
    <location>
        <begin position="69"/>
        <end position="82"/>
    </location>
</feature>
<feature type="region of interest" description="Disordered" evidence="1">
    <location>
        <begin position="63"/>
        <end position="319"/>
    </location>
</feature>
<feature type="compositionally biased region" description="Low complexity" evidence="1">
    <location>
        <begin position="93"/>
        <end position="104"/>
    </location>
</feature>
<keyword evidence="4" id="KW-1185">Reference proteome</keyword>
<accession>A0A5N5SH77</accession>
<sequence length="319" mass="35170">MRAQIGDAVLKYKSTAKVIYYSCLDFNYTVKNLWRLCILEGYSLTVYVLIDIIGFINMTKSRKPRVSKGTKESKSEDVKQSESDETQGDIESRSTTSEESPQTSQVPPISSSISEDTEQSRGTSESVSKSKDTRVSQGTSVLDSEYPSCPDSRGTTSDESQQTAQAMATSSALRGAATASSITRPRRKILVPRDPRVEGDKRKKSASRVAESWRRRDTPVSNEKSSNSRASTSSRAKADNTQIKSMPKRLGKYKLRNRSKHDNLKPNPLDEAYSSPSITDLSFSSLNIGESVSTGTHQDDSNISEYSAHETSDSENETS</sequence>
<keyword evidence="2" id="KW-0812">Transmembrane</keyword>
<organism evidence="3 4">
    <name type="scientific">Armadillidium nasatum</name>
    <dbReference type="NCBI Taxonomy" id="96803"/>
    <lineage>
        <taxon>Eukaryota</taxon>
        <taxon>Metazoa</taxon>
        <taxon>Ecdysozoa</taxon>
        <taxon>Arthropoda</taxon>
        <taxon>Crustacea</taxon>
        <taxon>Multicrustacea</taxon>
        <taxon>Malacostraca</taxon>
        <taxon>Eumalacostraca</taxon>
        <taxon>Peracarida</taxon>
        <taxon>Isopoda</taxon>
        <taxon>Oniscidea</taxon>
        <taxon>Crinocheta</taxon>
        <taxon>Armadillidiidae</taxon>
        <taxon>Armadillidium</taxon>
    </lineage>
</organism>
<proteinExistence type="predicted"/>
<evidence type="ECO:0000313" key="3">
    <source>
        <dbReference type="EMBL" id="KAB7493661.1"/>
    </source>
</evidence>
<feature type="compositionally biased region" description="Basic residues" evidence="1">
    <location>
        <begin position="246"/>
        <end position="259"/>
    </location>
</feature>
<dbReference type="OrthoDB" id="6390842at2759"/>
<gene>
    <name evidence="3" type="ORF">Anas_11226</name>
</gene>
<evidence type="ECO:0000256" key="2">
    <source>
        <dbReference type="SAM" id="Phobius"/>
    </source>
</evidence>
<comment type="caution">
    <text evidence="3">The sequence shown here is derived from an EMBL/GenBank/DDBJ whole genome shotgun (WGS) entry which is preliminary data.</text>
</comment>
<evidence type="ECO:0000313" key="4">
    <source>
        <dbReference type="Proteomes" id="UP000326759"/>
    </source>
</evidence>
<evidence type="ECO:0000256" key="1">
    <source>
        <dbReference type="SAM" id="MobiDB-lite"/>
    </source>
</evidence>
<dbReference type="EMBL" id="SEYY01025108">
    <property type="protein sequence ID" value="KAB7493661.1"/>
    <property type="molecule type" value="Genomic_DNA"/>
</dbReference>
<feature type="transmembrane region" description="Helical" evidence="2">
    <location>
        <begin position="33"/>
        <end position="56"/>
    </location>
</feature>
<dbReference type="AlphaFoldDB" id="A0A5N5SH77"/>
<keyword evidence="2" id="KW-1133">Transmembrane helix</keyword>
<name>A0A5N5SH77_9CRUS</name>
<feature type="compositionally biased region" description="Low complexity" evidence="1">
    <location>
        <begin position="160"/>
        <end position="172"/>
    </location>
</feature>
<feature type="compositionally biased region" description="Basic and acidic residues" evidence="1">
    <location>
        <begin position="191"/>
        <end position="201"/>
    </location>
</feature>
<reference evidence="3 4" key="1">
    <citation type="journal article" date="2019" name="PLoS Biol.">
        <title>Sex chromosomes control vertical transmission of feminizing Wolbachia symbionts in an isopod.</title>
        <authorList>
            <person name="Becking T."/>
            <person name="Chebbi M.A."/>
            <person name="Giraud I."/>
            <person name="Moumen B."/>
            <person name="Laverre T."/>
            <person name="Caubet Y."/>
            <person name="Peccoud J."/>
            <person name="Gilbert C."/>
            <person name="Cordaux R."/>
        </authorList>
    </citation>
    <scope>NUCLEOTIDE SEQUENCE [LARGE SCALE GENOMIC DNA]</scope>
    <source>
        <strain evidence="3">ANa2</strain>
        <tissue evidence="3">Whole body excluding digestive tract and cuticle</tissue>
    </source>
</reference>
<protein>
    <submittedName>
        <fullName evidence="3">Uncharacterized protein</fullName>
    </submittedName>
</protein>
<feature type="compositionally biased region" description="Low complexity" evidence="1">
    <location>
        <begin position="221"/>
        <end position="235"/>
    </location>
</feature>